<evidence type="ECO:0000313" key="3">
    <source>
        <dbReference type="Proteomes" id="UP001174694"/>
    </source>
</evidence>
<organism evidence="2 3">
    <name type="scientific">Pleurostoma richardsiae</name>
    <dbReference type="NCBI Taxonomy" id="41990"/>
    <lineage>
        <taxon>Eukaryota</taxon>
        <taxon>Fungi</taxon>
        <taxon>Dikarya</taxon>
        <taxon>Ascomycota</taxon>
        <taxon>Pezizomycotina</taxon>
        <taxon>Sordariomycetes</taxon>
        <taxon>Sordariomycetidae</taxon>
        <taxon>Calosphaeriales</taxon>
        <taxon>Pleurostomataceae</taxon>
        <taxon>Pleurostoma</taxon>
    </lineage>
</organism>
<feature type="compositionally biased region" description="Basic residues" evidence="1">
    <location>
        <begin position="24"/>
        <end position="37"/>
    </location>
</feature>
<comment type="caution">
    <text evidence="2">The sequence shown here is derived from an EMBL/GenBank/DDBJ whole genome shotgun (WGS) entry which is preliminary data.</text>
</comment>
<gene>
    <name evidence="2" type="ORF">NKR23_g2366</name>
</gene>
<keyword evidence="3" id="KW-1185">Reference proteome</keyword>
<protein>
    <recommendedName>
        <fullName evidence="4">Polymer-forming cytoskeletal protein</fullName>
    </recommendedName>
</protein>
<feature type="region of interest" description="Disordered" evidence="1">
    <location>
        <begin position="1"/>
        <end position="51"/>
    </location>
</feature>
<dbReference type="Proteomes" id="UP001174694">
    <property type="component" value="Unassembled WGS sequence"/>
</dbReference>
<evidence type="ECO:0000313" key="2">
    <source>
        <dbReference type="EMBL" id="KAJ9155083.1"/>
    </source>
</evidence>
<dbReference type="AlphaFoldDB" id="A0AA38RQU0"/>
<evidence type="ECO:0000256" key="1">
    <source>
        <dbReference type="SAM" id="MobiDB-lite"/>
    </source>
</evidence>
<accession>A0AA38RQU0</accession>
<sequence>MWDLHAPPLTTPIAHQKTLSMPKSKGKSKGKERKRRGAAGPASPRPDDLPEIPVEEFEHIMTFDDGVQSVYGASASATDPWVTAGLRSPGKSAAETQQTIESDTSLELTGPLDVDGSVRCLGSVTLTGDFAIRDKIEAYEHININGSLTCGDKVKSMGNVSIYGDVLCRSNLKAFGKLDVVGNLEVEGTLEIWGAITIRGFIKCKSLTAWSSLTTVGDESGYEVEEEEKIWGAKILNRDELQL</sequence>
<name>A0AA38RQU0_9PEZI</name>
<reference evidence="2" key="1">
    <citation type="submission" date="2022-07" db="EMBL/GenBank/DDBJ databases">
        <title>Fungi with potential for degradation of polypropylene.</title>
        <authorList>
            <person name="Gostincar C."/>
        </authorList>
    </citation>
    <scope>NUCLEOTIDE SEQUENCE</scope>
    <source>
        <strain evidence="2">EXF-13308</strain>
    </source>
</reference>
<evidence type="ECO:0008006" key="4">
    <source>
        <dbReference type="Google" id="ProtNLM"/>
    </source>
</evidence>
<dbReference type="EMBL" id="JANBVO010000004">
    <property type="protein sequence ID" value="KAJ9155083.1"/>
    <property type="molecule type" value="Genomic_DNA"/>
</dbReference>
<proteinExistence type="predicted"/>